<name>A0A3S5AED0_9PLAT</name>
<evidence type="ECO:0000313" key="3">
    <source>
        <dbReference type="Proteomes" id="UP000784294"/>
    </source>
</evidence>
<accession>A0A3S5AED0</accession>
<evidence type="ECO:0000313" key="2">
    <source>
        <dbReference type="EMBL" id="VEL18404.1"/>
    </source>
</evidence>
<comment type="caution">
    <text evidence="2">The sequence shown here is derived from an EMBL/GenBank/DDBJ whole genome shotgun (WGS) entry which is preliminary data.</text>
</comment>
<feature type="compositionally biased region" description="Polar residues" evidence="1">
    <location>
        <begin position="57"/>
        <end position="67"/>
    </location>
</feature>
<feature type="region of interest" description="Disordered" evidence="1">
    <location>
        <begin position="1"/>
        <end position="67"/>
    </location>
</feature>
<sequence>MLKRENEKNRNKANEECATKREENGEGRMLVGDWRTVSGGGGKEEEEEEEEEEGRIVTSSVKRQWQM</sequence>
<dbReference type="Proteomes" id="UP000784294">
    <property type="component" value="Unassembled WGS sequence"/>
</dbReference>
<gene>
    <name evidence="2" type="ORF">PXEA_LOCUS11844</name>
</gene>
<feature type="compositionally biased region" description="Basic and acidic residues" evidence="1">
    <location>
        <begin position="1"/>
        <end position="26"/>
    </location>
</feature>
<organism evidence="2 3">
    <name type="scientific">Protopolystoma xenopodis</name>
    <dbReference type="NCBI Taxonomy" id="117903"/>
    <lineage>
        <taxon>Eukaryota</taxon>
        <taxon>Metazoa</taxon>
        <taxon>Spiralia</taxon>
        <taxon>Lophotrochozoa</taxon>
        <taxon>Platyhelminthes</taxon>
        <taxon>Monogenea</taxon>
        <taxon>Polyopisthocotylea</taxon>
        <taxon>Polystomatidea</taxon>
        <taxon>Polystomatidae</taxon>
        <taxon>Protopolystoma</taxon>
    </lineage>
</organism>
<protein>
    <submittedName>
        <fullName evidence="2">Uncharacterized protein</fullName>
    </submittedName>
</protein>
<dbReference type="AlphaFoldDB" id="A0A3S5AED0"/>
<dbReference type="EMBL" id="CAAALY010036854">
    <property type="protein sequence ID" value="VEL18404.1"/>
    <property type="molecule type" value="Genomic_DNA"/>
</dbReference>
<feature type="compositionally biased region" description="Acidic residues" evidence="1">
    <location>
        <begin position="44"/>
        <end position="53"/>
    </location>
</feature>
<evidence type="ECO:0000256" key="1">
    <source>
        <dbReference type="SAM" id="MobiDB-lite"/>
    </source>
</evidence>
<reference evidence="2" key="1">
    <citation type="submission" date="2018-11" db="EMBL/GenBank/DDBJ databases">
        <authorList>
            <consortium name="Pathogen Informatics"/>
        </authorList>
    </citation>
    <scope>NUCLEOTIDE SEQUENCE</scope>
</reference>
<keyword evidence="3" id="KW-1185">Reference proteome</keyword>
<proteinExistence type="predicted"/>